<feature type="compositionally biased region" description="Polar residues" evidence="1">
    <location>
        <begin position="326"/>
        <end position="337"/>
    </location>
</feature>
<reference evidence="3" key="1">
    <citation type="submission" date="2016-10" db="EMBL/GenBank/DDBJ databases">
        <authorList>
            <person name="Varghese N."/>
            <person name="Submissions S."/>
        </authorList>
    </citation>
    <scope>NUCLEOTIDE SEQUENCE [LARGE SCALE GENOMIC DNA]</scope>
    <source>
        <strain evidence="3">DSM 26894</strain>
    </source>
</reference>
<feature type="compositionally biased region" description="Basic and acidic residues" evidence="1">
    <location>
        <begin position="231"/>
        <end position="242"/>
    </location>
</feature>
<protein>
    <submittedName>
        <fullName evidence="2">Uncharacterized protein</fullName>
    </submittedName>
</protein>
<accession>A0A1I6VMY9</accession>
<evidence type="ECO:0000313" key="2">
    <source>
        <dbReference type="EMBL" id="SFT15017.1"/>
    </source>
</evidence>
<evidence type="ECO:0000256" key="1">
    <source>
        <dbReference type="SAM" id="MobiDB-lite"/>
    </source>
</evidence>
<proteinExistence type="predicted"/>
<feature type="region of interest" description="Disordered" evidence="1">
    <location>
        <begin position="231"/>
        <end position="263"/>
    </location>
</feature>
<dbReference type="AlphaFoldDB" id="A0A1I6VMY9"/>
<evidence type="ECO:0000313" key="3">
    <source>
        <dbReference type="Proteomes" id="UP000199392"/>
    </source>
</evidence>
<organism evidence="2 3">
    <name type="scientific">Alloyangia pacifica</name>
    <dbReference type="NCBI Taxonomy" id="311180"/>
    <lineage>
        <taxon>Bacteria</taxon>
        <taxon>Pseudomonadati</taxon>
        <taxon>Pseudomonadota</taxon>
        <taxon>Alphaproteobacteria</taxon>
        <taxon>Rhodobacterales</taxon>
        <taxon>Roseobacteraceae</taxon>
        <taxon>Alloyangia</taxon>
    </lineage>
</organism>
<keyword evidence="3" id="KW-1185">Reference proteome</keyword>
<name>A0A1I6VMY9_9RHOB</name>
<dbReference type="EMBL" id="FOZW01000012">
    <property type="protein sequence ID" value="SFT15017.1"/>
    <property type="molecule type" value="Genomic_DNA"/>
</dbReference>
<gene>
    <name evidence="2" type="ORF">SAMN04488050_11230</name>
</gene>
<feature type="region of interest" description="Disordered" evidence="1">
    <location>
        <begin position="162"/>
        <end position="193"/>
    </location>
</feature>
<feature type="region of interest" description="Disordered" evidence="1">
    <location>
        <begin position="326"/>
        <end position="349"/>
    </location>
</feature>
<dbReference type="Proteomes" id="UP000199392">
    <property type="component" value="Unassembled WGS sequence"/>
</dbReference>
<sequence length="349" mass="37502">MRAAGRVQQMRLAIAGMLSAARLERPRSRHADDQRRRGAVEGRLLGRVAGEEHLEQPADQRQDIGAAVVSGCIGLGSASLGMPSRSSLRAIRCTTLKTPMQCGRVGRVAAMTMVDWGNSRKSAMMKAAALTFGGVIRPPTKCWNSHAAPCWGGQLARGDAVWPPTGPRSCRRRSRRLPGPWLPRRGSDQQGSGIADELCAEPGALRYHGEQHEETGEVPAHVPVIRRKAETRGEEMVEREAPGDGALGSPASPMLPRAMPQPSSVDSAATYARARLRDVPALEVGEVLDRGARGHHHVQVFREEGRDHSAPRCFCAVGHSQEATETGSQVQECSQPAGQPGVRAARGFP</sequence>